<dbReference type="GeneID" id="99773684"/>
<dbReference type="PANTHER" id="PTHR43031:SF1">
    <property type="entry name" value="PYRIDINE NUCLEOTIDE-DISULPHIDE OXIDOREDUCTASE"/>
    <property type="match status" value="1"/>
</dbReference>
<feature type="transmembrane region" description="Helical" evidence="1">
    <location>
        <begin position="148"/>
        <end position="171"/>
    </location>
</feature>
<dbReference type="AlphaFoldDB" id="A0A2H1K3N1"/>
<dbReference type="Pfam" id="PF00581">
    <property type="entry name" value="Rhodanese"/>
    <property type="match status" value="1"/>
</dbReference>
<dbReference type="EMBL" id="FXZC01000006">
    <property type="protein sequence ID" value="SMX94340.1"/>
    <property type="molecule type" value="Genomic_DNA"/>
</dbReference>
<feature type="domain" description="Rhodanese" evidence="2">
    <location>
        <begin position="22"/>
        <end position="112"/>
    </location>
</feature>
<dbReference type="InterPro" id="IPR036873">
    <property type="entry name" value="Rhodanese-like_dom_sf"/>
</dbReference>
<evidence type="ECO:0000259" key="2">
    <source>
        <dbReference type="PROSITE" id="PS50206"/>
    </source>
</evidence>
<dbReference type="Pfam" id="PF11127">
    <property type="entry name" value="YgaP-like_TM"/>
    <property type="match status" value="1"/>
</dbReference>
<dbReference type="Proteomes" id="UP000234333">
    <property type="component" value="Unassembled WGS sequence"/>
</dbReference>
<protein>
    <submittedName>
        <fullName evidence="3">Rhodanese-related sulfurtransferase</fullName>
    </submittedName>
</protein>
<dbReference type="Gene3D" id="6.10.140.1340">
    <property type="match status" value="1"/>
</dbReference>
<evidence type="ECO:0000313" key="4">
    <source>
        <dbReference type="Proteomes" id="UP000234333"/>
    </source>
</evidence>
<organism evidence="3 4">
    <name type="scientific">Brevibacterium casei CIP 102111</name>
    <dbReference type="NCBI Taxonomy" id="1255625"/>
    <lineage>
        <taxon>Bacteria</taxon>
        <taxon>Bacillati</taxon>
        <taxon>Actinomycetota</taxon>
        <taxon>Actinomycetes</taxon>
        <taxon>Micrococcales</taxon>
        <taxon>Brevibacteriaceae</taxon>
        <taxon>Brevibacterium</taxon>
    </lineage>
</organism>
<dbReference type="SUPFAM" id="SSF52821">
    <property type="entry name" value="Rhodanese/Cell cycle control phosphatase"/>
    <property type="match status" value="1"/>
</dbReference>
<name>A0A2H1K3N1_9MICO</name>
<dbReference type="SMART" id="SM00450">
    <property type="entry name" value="RHOD"/>
    <property type="match status" value="1"/>
</dbReference>
<keyword evidence="1" id="KW-0472">Membrane</keyword>
<keyword evidence="1" id="KW-1133">Transmembrane helix</keyword>
<accession>A0A2H1K3N1</accession>
<dbReference type="PANTHER" id="PTHR43031">
    <property type="entry name" value="FAD-DEPENDENT OXIDOREDUCTASE"/>
    <property type="match status" value="1"/>
</dbReference>
<dbReference type="CDD" id="cd00158">
    <property type="entry name" value="RHOD"/>
    <property type="match status" value="1"/>
</dbReference>
<evidence type="ECO:0000313" key="3">
    <source>
        <dbReference type="EMBL" id="SMX94340.1"/>
    </source>
</evidence>
<keyword evidence="3" id="KW-0808">Transferase</keyword>
<proteinExistence type="predicted"/>
<evidence type="ECO:0000256" key="1">
    <source>
        <dbReference type="SAM" id="Phobius"/>
    </source>
</evidence>
<reference evidence="3 4" key="1">
    <citation type="submission" date="2017-03" db="EMBL/GenBank/DDBJ databases">
        <authorList>
            <person name="Afonso C.L."/>
            <person name="Miller P.J."/>
            <person name="Scott M.A."/>
            <person name="Spackman E."/>
            <person name="Goraichik I."/>
            <person name="Dimitrov K.M."/>
            <person name="Suarez D.L."/>
            <person name="Swayne D.E."/>
        </authorList>
    </citation>
    <scope>NUCLEOTIDE SEQUENCE [LARGE SCALE GENOMIC DNA]</scope>
    <source>
        <strain evidence="3 4">CIP 102111</strain>
    </source>
</reference>
<sequence length="199" mass="21180">MDDHSAALKTISAEELAQWSELHEDLTIIDVRSPAEFETMHIHGSYNVPLPLLTEHAADLADRLGHRAVLVCQTGNRATQAQQRLAGIGVQTATVLTGGVPAFEAAGGQVVHGTARWSIERQVRFTAGLIVLAGLLLAEFVWPGARFVAYAISAGLVVAALTDSCLMGQVLSRMPWNKVKASPTAQNAISSIPVAPQQL</sequence>
<feature type="transmembrane region" description="Helical" evidence="1">
    <location>
        <begin position="125"/>
        <end position="142"/>
    </location>
</feature>
<gene>
    <name evidence="3" type="ORF">BC102111_02868</name>
</gene>
<dbReference type="RefSeq" id="WP_101624692.1">
    <property type="nucleotide sequence ID" value="NZ_FXZC01000006.1"/>
</dbReference>
<dbReference type="PROSITE" id="PS50206">
    <property type="entry name" value="RHODANESE_3"/>
    <property type="match status" value="1"/>
</dbReference>
<keyword evidence="1" id="KW-0812">Transmembrane</keyword>
<dbReference type="InterPro" id="IPR021309">
    <property type="entry name" value="YgaP-like_TM"/>
</dbReference>
<dbReference type="Gene3D" id="3.40.250.10">
    <property type="entry name" value="Rhodanese-like domain"/>
    <property type="match status" value="1"/>
</dbReference>
<dbReference type="InterPro" id="IPR001763">
    <property type="entry name" value="Rhodanese-like_dom"/>
</dbReference>
<dbReference type="InterPro" id="IPR050229">
    <property type="entry name" value="GlpE_sulfurtransferase"/>
</dbReference>
<dbReference type="GO" id="GO:0016740">
    <property type="term" value="F:transferase activity"/>
    <property type="evidence" value="ECO:0007669"/>
    <property type="project" value="UniProtKB-KW"/>
</dbReference>